<dbReference type="Pfam" id="PF00561">
    <property type="entry name" value="Abhydrolase_1"/>
    <property type="match status" value="1"/>
</dbReference>
<name>A0A4P7XJQ6_9ALTE</name>
<keyword evidence="1 3" id="KW-0378">Hydrolase</keyword>
<dbReference type="GO" id="GO:0016787">
    <property type="term" value="F:hydrolase activity"/>
    <property type="evidence" value="ECO:0007669"/>
    <property type="project" value="UniProtKB-KW"/>
</dbReference>
<feature type="domain" description="AB hydrolase-1" evidence="2">
    <location>
        <begin position="24"/>
        <end position="252"/>
    </location>
</feature>
<keyword evidence="4" id="KW-1185">Reference proteome</keyword>
<dbReference type="PRINTS" id="PR00111">
    <property type="entry name" value="ABHYDROLASE"/>
</dbReference>
<gene>
    <name evidence="3" type="ORF">soil367_16225</name>
</gene>
<dbReference type="EMBL" id="CP031093">
    <property type="protein sequence ID" value="QCF27351.1"/>
    <property type="molecule type" value="Genomic_DNA"/>
</dbReference>
<evidence type="ECO:0000259" key="2">
    <source>
        <dbReference type="Pfam" id="PF00561"/>
    </source>
</evidence>
<dbReference type="SUPFAM" id="SSF53474">
    <property type="entry name" value="alpha/beta-Hydrolases"/>
    <property type="match status" value="1"/>
</dbReference>
<dbReference type="PANTHER" id="PTHR46118:SF4">
    <property type="entry name" value="PROTEIN ABHD11"/>
    <property type="match status" value="1"/>
</dbReference>
<organism evidence="3 4">
    <name type="scientific">Hydrocarboniclastica marina</name>
    <dbReference type="NCBI Taxonomy" id="2259620"/>
    <lineage>
        <taxon>Bacteria</taxon>
        <taxon>Pseudomonadati</taxon>
        <taxon>Pseudomonadota</taxon>
        <taxon>Gammaproteobacteria</taxon>
        <taxon>Alteromonadales</taxon>
        <taxon>Alteromonadaceae</taxon>
        <taxon>Hydrocarboniclastica</taxon>
    </lineage>
</organism>
<dbReference type="PANTHER" id="PTHR46118">
    <property type="entry name" value="PROTEIN ABHD11"/>
    <property type="match status" value="1"/>
</dbReference>
<dbReference type="RefSeq" id="WP_136550062.1">
    <property type="nucleotide sequence ID" value="NZ_CP031093.1"/>
</dbReference>
<protein>
    <submittedName>
        <fullName evidence="3">Alpha/beta fold hydrolase</fullName>
    </submittedName>
</protein>
<dbReference type="InterPro" id="IPR029058">
    <property type="entry name" value="AB_hydrolase_fold"/>
</dbReference>
<evidence type="ECO:0000256" key="1">
    <source>
        <dbReference type="ARBA" id="ARBA00022801"/>
    </source>
</evidence>
<dbReference type="OrthoDB" id="9808398at2"/>
<dbReference type="InterPro" id="IPR000073">
    <property type="entry name" value="AB_hydrolase_1"/>
</dbReference>
<accession>A0A4P7XJQ6</accession>
<dbReference type="Gene3D" id="3.40.50.1820">
    <property type="entry name" value="alpha/beta hydrolase"/>
    <property type="match status" value="1"/>
</dbReference>
<reference evidence="3 4" key="1">
    <citation type="submission" date="2018-07" db="EMBL/GenBank/DDBJ databases">
        <title>Marsedoiliclastica nanhaica gen. nov. sp. nov., a novel marine hydrocarbonoclastic bacterium isolated from an in-situ enriched hydrocarbon-degrading consortium in deep-sea sediment.</title>
        <authorList>
            <person name="Dong C."/>
            <person name="Ma T."/>
            <person name="Liu R."/>
            <person name="Shao Z."/>
        </authorList>
    </citation>
    <scope>NUCLEOTIDE SEQUENCE [LARGE SCALE GENOMIC DNA]</scope>
    <source>
        <strain evidence="4">soil36-7</strain>
    </source>
</reference>
<proteinExistence type="predicted"/>
<evidence type="ECO:0000313" key="4">
    <source>
        <dbReference type="Proteomes" id="UP000298049"/>
    </source>
</evidence>
<dbReference type="AlphaFoldDB" id="A0A4P7XJQ6"/>
<evidence type="ECO:0000313" key="3">
    <source>
        <dbReference type="EMBL" id="QCF27351.1"/>
    </source>
</evidence>
<dbReference type="Proteomes" id="UP000298049">
    <property type="component" value="Chromosome"/>
</dbReference>
<sequence length="268" mass="29526">MALALYSRISGPVAEPGTSQAKDPVVLLHGVFGSLENLGVVERKLAETMAVHSLDLRNHGRSPHADTMSYREMAEDVLDYLDRQGIGKAAIVGHSMGGKVGMRLALDAPERVSRLIVADIAPVDYEPHHEAILEGLQALDAARLASRAEADKVLQDFVQEAGVRQFLLKNLVRDDQGAFVLRLNLKAILENYDDIVAGQESDSAFNEPVLFIKGGSSNYIREQHRDKVSRLFPNSTLRVIPGVGHWLHAEKPELFTNLCERFLTGELD</sequence>
<dbReference type="KEGG" id="hmi:soil367_16225"/>